<comment type="caution">
    <text evidence="2">The sequence shown here is derived from an EMBL/GenBank/DDBJ whole genome shotgun (WGS) entry which is preliminary data.</text>
</comment>
<organism evidence="2 3">
    <name type="scientific">Streptomyces xiangluensis</name>
    <dbReference type="NCBI Taxonomy" id="2665720"/>
    <lineage>
        <taxon>Bacteria</taxon>
        <taxon>Bacillati</taxon>
        <taxon>Actinomycetota</taxon>
        <taxon>Actinomycetes</taxon>
        <taxon>Kitasatosporales</taxon>
        <taxon>Streptomycetaceae</taxon>
        <taxon>Streptomyces</taxon>
    </lineage>
</organism>
<dbReference type="RefSeq" id="WP_386347989.1">
    <property type="nucleotide sequence ID" value="NZ_JBHSFG010000059.1"/>
</dbReference>
<evidence type="ECO:0000313" key="2">
    <source>
        <dbReference type="EMBL" id="MFC4469279.1"/>
    </source>
</evidence>
<keyword evidence="1" id="KW-1133">Transmembrane helix</keyword>
<keyword evidence="1" id="KW-0812">Transmembrane</keyword>
<reference evidence="3" key="1">
    <citation type="journal article" date="2019" name="Int. J. Syst. Evol. Microbiol.">
        <title>The Global Catalogue of Microorganisms (GCM) 10K type strain sequencing project: providing services to taxonomists for standard genome sequencing and annotation.</title>
        <authorList>
            <consortium name="The Broad Institute Genomics Platform"/>
            <consortium name="The Broad Institute Genome Sequencing Center for Infectious Disease"/>
            <person name="Wu L."/>
            <person name="Ma J."/>
        </authorList>
    </citation>
    <scope>NUCLEOTIDE SEQUENCE [LARGE SCALE GENOMIC DNA]</scope>
    <source>
        <strain evidence="3">DT43</strain>
    </source>
</reference>
<sequence>MGRSTPFPKTTRLTCSHGQSLNPGSESFWITIAWCVGLIALGYRWSTAQFNRDPK</sequence>
<proteinExistence type="predicted"/>
<name>A0ABV8YVP2_9ACTN</name>
<evidence type="ECO:0000256" key="1">
    <source>
        <dbReference type="SAM" id="Phobius"/>
    </source>
</evidence>
<accession>A0ABV8YVP2</accession>
<gene>
    <name evidence="2" type="ORF">ACFPH6_33000</name>
</gene>
<dbReference type="EMBL" id="JBHSFG010000059">
    <property type="protein sequence ID" value="MFC4469279.1"/>
    <property type="molecule type" value="Genomic_DNA"/>
</dbReference>
<protein>
    <submittedName>
        <fullName evidence="2">Uncharacterized protein</fullName>
    </submittedName>
</protein>
<feature type="transmembrane region" description="Helical" evidence="1">
    <location>
        <begin position="27"/>
        <end position="45"/>
    </location>
</feature>
<evidence type="ECO:0000313" key="3">
    <source>
        <dbReference type="Proteomes" id="UP001596012"/>
    </source>
</evidence>
<dbReference type="Proteomes" id="UP001596012">
    <property type="component" value="Unassembled WGS sequence"/>
</dbReference>
<keyword evidence="1" id="KW-0472">Membrane</keyword>
<keyword evidence="3" id="KW-1185">Reference proteome</keyword>